<dbReference type="PANTHER" id="PTHR36842:SF1">
    <property type="entry name" value="PROTEIN TOLB"/>
    <property type="match status" value="1"/>
</dbReference>
<comment type="caution">
    <text evidence="2">The sequence shown here is derived from an EMBL/GenBank/DDBJ whole genome shotgun (WGS) entry which is preliminary data.</text>
</comment>
<accession>F2AR25</accession>
<gene>
    <name evidence="2" type="ORF">RBWH47_01146</name>
</gene>
<dbReference type="Proteomes" id="UP000006222">
    <property type="component" value="Unassembled WGS sequence"/>
</dbReference>
<evidence type="ECO:0000313" key="3">
    <source>
        <dbReference type="Proteomes" id="UP000006222"/>
    </source>
</evidence>
<dbReference type="SUPFAM" id="SSF82171">
    <property type="entry name" value="DPP6 N-terminal domain-like"/>
    <property type="match status" value="1"/>
</dbReference>
<dbReference type="Gene3D" id="2.120.10.30">
    <property type="entry name" value="TolB, C-terminal domain"/>
    <property type="match status" value="1"/>
</dbReference>
<sequence length="333" mass="35615">MGITAVICAPGSFSWSDDEIDVDPTKPNRLILHVCKMDGTPIRPLVADKAIRHDLDRQGTPNVSPDGKRVAYDAWSTTPTDPDRGPRVCVCDLDGKNFIDVIDGYMPSFAPDNKRLVVSRPAKHAKADGAKGQSIWIVNCDTKEKKLIADQGAWGGRWSADGATILFQGGVDDNGDPVPKSCLRVYDVAAEKPSLLFPPEGSPFQEISYHFAWSKSDRRLAIGGRLIAGLGEGAPSSATVIMNADKGPDSVIIMLPPANGARVFDGLSLDWHPDGKSILSTGMLDNRFVPVGLSTDGTASEITFPGIPDSVNVRDPAYSPDGKHLIASFGARP</sequence>
<organism evidence="2 3">
    <name type="scientific">Rhodopirellula baltica WH47</name>
    <dbReference type="NCBI Taxonomy" id="991778"/>
    <lineage>
        <taxon>Bacteria</taxon>
        <taxon>Pseudomonadati</taxon>
        <taxon>Planctomycetota</taxon>
        <taxon>Planctomycetia</taxon>
        <taxon>Pirellulales</taxon>
        <taxon>Pirellulaceae</taxon>
        <taxon>Rhodopirellula</taxon>
    </lineage>
</organism>
<dbReference type="InterPro" id="IPR011042">
    <property type="entry name" value="6-blade_b-propeller_TolB-like"/>
</dbReference>
<dbReference type="PANTHER" id="PTHR36842">
    <property type="entry name" value="PROTEIN TOLB HOMOLOG"/>
    <property type="match status" value="1"/>
</dbReference>
<name>F2AR25_RHOBT</name>
<evidence type="ECO:0000256" key="1">
    <source>
        <dbReference type="SAM" id="MobiDB-lite"/>
    </source>
</evidence>
<dbReference type="PATRIC" id="fig|991778.3.peg.2281"/>
<proteinExistence type="predicted"/>
<dbReference type="AlphaFoldDB" id="F2AR25"/>
<feature type="region of interest" description="Disordered" evidence="1">
    <location>
        <begin position="56"/>
        <end position="82"/>
    </location>
</feature>
<dbReference type="EMBL" id="AFAR01000123">
    <property type="protein sequence ID" value="EGF27903.1"/>
    <property type="molecule type" value="Genomic_DNA"/>
</dbReference>
<evidence type="ECO:0000313" key="2">
    <source>
        <dbReference type="EMBL" id="EGF27903.1"/>
    </source>
</evidence>
<protein>
    <submittedName>
        <fullName evidence="2">TolB protein</fullName>
    </submittedName>
</protein>
<reference evidence="2 3" key="1">
    <citation type="journal article" date="2013" name="Mar. Genomics">
        <title>Expression of sulfatases in Rhodopirellula baltica and the diversity of sulfatases in the genus Rhodopirellula.</title>
        <authorList>
            <person name="Wegner C.E."/>
            <person name="Richter-Heitmann T."/>
            <person name="Klindworth A."/>
            <person name="Klockow C."/>
            <person name="Richter M."/>
            <person name="Achstetter T."/>
            <person name="Glockner F.O."/>
            <person name="Harder J."/>
        </authorList>
    </citation>
    <scope>NUCLEOTIDE SEQUENCE [LARGE SCALE GENOMIC DNA]</scope>
    <source>
        <strain evidence="2 3">WH47</strain>
    </source>
</reference>